<dbReference type="HOGENOM" id="CLU_3185566_0_0_0"/>
<protein>
    <submittedName>
        <fullName evidence="1">DNA polymerase III subunits gamma and tau</fullName>
        <ecNumber evidence="1">2.7.7.7</ecNumber>
    </submittedName>
</protein>
<sequence length="46" mass="4863">MASIAGGQIGIPAAPTTKKGPRIARALKYRIISVSQKKLCGMMHNP</sequence>
<dbReference type="EMBL" id="AATS01000012">
    <property type="protein sequence ID" value="EAU54078.1"/>
    <property type="molecule type" value="Genomic_DNA"/>
</dbReference>
<dbReference type="EC" id="2.7.7.7" evidence="1"/>
<name>Q0EXX4_9PROT</name>
<dbReference type="Proteomes" id="UP000005297">
    <property type="component" value="Unassembled WGS sequence"/>
</dbReference>
<dbReference type="InParanoid" id="Q0EXX4"/>
<dbReference type="AlphaFoldDB" id="Q0EXX4"/>
<organism evidence="1 2">
    <name type="scientific">Mariprofundus ferrooxydans PV-1</name>
    <dbReference type="NCBI Taxonomy" id="314345"/>
    <lineage>
        <taxon>Bacteria</taxon>
        <taxon>Pseudomonadati</taxon>
        <taxon>Pseudomonadota</taxon>
        <taxon>Candidatius Mariprofundia</taxon>
        <taxon>Mariprofundales</taxon>
        <taxon>Mariprofundaceae</taxon>
        <taxon>Mariprofundus</taxon>
    </lineage>
</organism>
<evidence type="ECO:0000313" key="2">
    <source>
        <dbReference type="Proteomes" id="UP000005297"/>
    </source>
</evidence>
<dbReference type="GO" id="GO:0003887">
    <property type="term" value="F:DNA-directed DNA polymerase activity"/>
    <property type="evidence" value="ECO:0007669"/>
    <property type="project" value="UniProtKB-EC"/>
</dbReference>
<keyword evidence="1" id="KW-0548">Nucleotidyltransferase</keyword>
<keyword evidence="2" id="KW-1185">Reference proteome</keyword>
<proteinExistence type="predicted"/>
<comment type="caution">
    <text evidence="1">The sequence shown here is derived from an EMBL/GenBank/DDBJ whole genome shotgun (WGS) entry which is preliminary data.</text>
</comment>
<accession>Q0EXX4</accession>
<evidence type="ECO:0000313" key="1">
    <source>
        <dbReference type="EMBL" id="EAU54078.1"/>
    </source>
</evidence>
<gene>
    <name evidence="1" type="ORF">SPV1_00572</name>
</gene>
<reference evidence="1 2" key="1">
    <citation type="submission" date="2006-09" db="EMBL/GenBank/DDBJ databases">
        <authorList>
            <person name="Emerson D."/>
            <person name="Ferriera S."/>
            <person name="Johnson J."/>
            <person name="Kravitz S."/>
            <person name="Halpern A."/>
            <person name="Remington K."/>
            <person name="Beeson K."/>
            <person name="Tran B."/>
            <person name="Rogers Y.-H."/>
            <person name="Friedman R."/>
            <person name="Venter J.C."/>
        </authorList>
    </citation>
    <scope>NUCLEOTIDE SEQUENCE [LARGE SCALE GENOMIC DNA]</scope>
    <source>
        <strain evidence="1 2">PV-1</strain>
    </source>
</reference>
<keyword evidence="1" id="KW-0808">Transferase</keyword>